<feature type="region of interest" description="Disordered" evidence="1">
    <location>
        <begin position="1012"/>
        <end position="1038"/>
    </location>
</feature>
<feature type="region of interest" description="Disordered" evidence="1">
    <location>
        <begin position="863"/>
        <end position="910"/>
    </location>
</feature>
<name>A0A6A5BKS4_NAEFO</name>
<dbReference type="GO" id="GO:0141052">
    <property type="term" value="F:histone H3 demethylase activity"/>
    <property type="evidence" value="ECO:0007669"/>
    <property type="project" value="UniProtKB-ARBA"/>
</dbReference>
<dbReference type="Gene3D" id="1.10.10.10">
    <property type="entry name" value="Winged helix-like DNA-binding domain superfamily/Winged helix DNA-binding domain"/>
    <property type="match status" value="1"/>
</dbReference>
<feature type="compositionally biased region" description="Basic residues" evidence="1">
    <location>
        <begin position="1"/>
        <end position="11"/>
    </location>
</feature>
<proteinExistence type="predicted"/>
<sequence length="1038" mass="116376">MPKTKKSRSRKSVNDDDDDSEEPLHEFETSSIDSSENSNDNDMEEGSDESNSISWRDRLKPSVSSPSSKNSKKRGKLEKNKGSSSSLSVKKKKPARKKKKVSSSSLTEISPPFVDFTTTDDFNDSLPDAVYFSRLVLDKLTMEEVRDLPIQYSIEFPEDYLAVRNVILFMWWNDIATWINCDTLLEQIPNLAYIKKKTIVSPSLLSEIIVVAYEFLNRHGFINYGYMCSTRYPKPVDTSLKPHHFELLKRTPILNKEHKHVVVIGAGISGILAAKKLLSLGYQVTIIEGRGRPGGRVFTDYSWTDHSPVDIGASIITNTSASPIVCLANQTLINLVTMPKEDQLFQSNGKKVPKDLDEKYTNLYNEILDRVCSLKFPEHEEERELYRRDPNLGFSDRHPKDLSYEARVNKTDMSLGYALDKMIDYYVSQVPEQDRKTMKEVLHWHAANLDYGVGHDVESASLYHWDQDDIYELGGDHSFVKEGFSKMIDMLCNDTQQLENNVIRFNQMVTEIDYSDPKIVKVKTKTTPKFESIHSNPIGEFKTYKPEKQPTNDTSQEFTYPCDAVLVTVPLGVLQGKSPSNVFNFNPPLPEWKTQAIHKLGFGLLNKIILEFDYEFWEKSHFFFGLTHDNPNERGFCYLFWNLYPLTQKPLLCGLVAGKSAFELENDANNLEFIKSKVMKYLRKAYHWSTELPDPKKILRTNWYSDPMSTGSYSYVRIGATGDDYDLLAESVEDRIFFAGEHTSRKFPATVMGAAVSGLREAAKIDAHFANLSTCNNRLTRLKQSNGTNVSSGSASKDLTNNGHCSKPVSTNHSRNESNHTTSTTSSSNNITSTTTTTTSTTSTVSSESSLLASMVKKSNVLTIQPSSSSQSRGWRRTAMTPSLHSQQNEVSKSSSHHLSPTTTGTTATTLHNTLIPVTPPSLHYAATTTTTLPPPHSTTGIMYHGVAPPQVGGTIYAKSTPIPPPPPRSAGGFYALYHAPQPTPPSSTHHPTTTLMTPTLYAYPPFAVVNTQPTDKNPLDDVKRNHHSNVTREKANQ</sequence>
<dbReference type="Proteomes" id="UP000444721">
    <property type="component" value="Unassembled WGS sequence"/>
</dbReference>
<dbReference type="Gene3D" id="3.90.660.10">
    <property type="match status" value="1"/>
</dbReference>
<dbReference type="SUPFAM" id="SSF46689">
    <property type="entry name" value="Homeodomain-like"/>
    <property type="match status" value="1"/>
</dbReference>
<dbReference type="Gene3D" id="3.50.50.60">
    <property type="entry name" value="FAD/NAD(P)-binding domain"/>
    <property type="match status" value="2"/>
</dbReference>
<dbReference type="PANTHER" id="PTHR10742:SF410">
    <property type="entry name" value="LYSINE-SPECIFIC HISTONE DEMETHYLASE 2"/>
    <property type="match status" value="1"/>
</dbReference>
<dbReference type="PANTHER" id="PTHR10742">
    <property type="entry name" value="FLAVIN MONOAMINE OXIDASE"/>
    <property type="match status" value="1"/>
</dbReference>
<feature type="compositionally biased region" description="Polar residues" evidence="1">
    <location>
        <begin position="880"/>
        <end position="891"/>
    </location>
</feature>
<feature type="domain" description="Amine oxidase" evidence="2">
    <location>
        <begin position="268"/>
        <end position="765"/>
    </location>
</feature>
<comment type="caution">
    <text evidence="3">The sequence shown here is derived from an EMBL/GenBank/DDBJ whole genome shotgun (WGS) entry which is preliminary data.</text>
</comment>
<feature type="compositionally biased region" description="Polar residues" evidence="1">
    <location>
        <begin position="783"/>
        <end position="804"/>
    </location>
</feature>
<dbReference type="InterPro" id="IPR009057">
    <property type="entry name" value="Homeodomain-like_sf"/>
</dbReference>
<dbReference type="VEuPathDB" id="AmoebaDB:NF0014230"/>
<dbReference type="InterPro" id="IPR036188">
    <property type="entry name" value="FAD/NAD-bd_sf"/>
</dbReference>
<dbReference type="InterPro" id="IPR002937">
    <property type="entry name" value="Amino_oxidase"/>
</dbReference>
<dbReference type="GO" id="GO:0016491">
    <property type="term" value="F:oxidoreductase activity"/>
    <property type="evidence" value="ECO:0007669"/>
    <property type="project" value="InterPro"/>
</dbReference>
<dbReference type="RefSeq" id="XP_044560195.1">
    <property type="nucleotide sequence ID" value="XM_044709004.1"/>
</dbReference>
<dbReference type="EMBL" id="VFQX01000044">
    <property type="protein sequence ID" value="KAF0975482.1"/>
    <property type="molecule type" value="Genomic_DNA"/>
</dbReference>
<feature type="compositionally biased region" description="Low complexity" evidence="1">
    <location>
        <begin position="892"/>
        <end position="910"/>
    </location>
</feature>
<feature type="compositionally biased region" description="Low complexity" evidence="1">
    <location>
        <begin position="819"/>
        <end position="846"/>
    </location>
</feature>
<dbReference type="SUPFAM" id="SSF51905">
    <property type="entry name" value="FAD/NAD(P)-binding domain"/>
    <property type="match status" value="1"/>
</dbReference>
<dbReference type="VEuPathDB" id="AmoebaDB:NfTy_066550"/>
<evidence type="ECO:0000313" key="3">
    <source>
        <dbReference type="EMBL" id="KAF0975482.1"/>
    </source>
</evidence>
<dbReference type="AlphaFoldDB" id="A0A6A5BKS4"/>
<dbReference type="SUPFAM" id="SSF54373">
    <property type="entry name" value="FAD-linked reductases, C-terminal domain"/>
    <property type="match status" value="1"/>
</dbReference>
<dbReference type="InterPro" id="IPR050281">
    <property type="entry name" value="Flavin_monoamine_oxidase"/>
</dbReference>
<evidence type="ECO:0000313" key="4">
    <source>
        <dbReference type="Proteomes" id="UP000444721"/>
    </source>
</evidence>
<feature type="region of interest" description="Disordered" evidence="1">
    <location>
        <begin position="783"/>
        <end position="846"/>
    </location>
</feature>
<dbReference type="Pfam" id="PF01593">
    <property type="entry name" value="Amino_oxidase"/>
    <property type="match status" value="1"/>
</dbReference>
<accession>A0A6A5BKS4</accession>
<dbReference type="InterPro" id="IPR036388">
    <property type="entry name" value="WH-like_DNA-bd_sf"/>
</dbReference>
<keyword evidence="4" id="KW-1185">Reference proteome</keyword>
<dbReference type="GeneID" id="68112694"/>
<gene>
    <name evidence="3" type="ORF">FDP41_005476</name>
</gene>
<protein>
    <recommendedName>
        <fullName evidence="2">Amine oxidase domain-containing protein</fullName>
    </recommendedName>
</protein>
<feature type="compositionally biased region" description="Basic residues" evidence="1">
    <location>
        <begin position="89"/>
        <end position="101"/>
    </location>
</feature>
<dbReference type="OrthoDB" id="5046242at2759"/>
<evidence type="ECO:0000256" key="1">
    <source>
        <dbReference type="SAM" id="MobiDB-lite"/>
    </source>
</evidence>
<feature type="compositionally biased region" description="Polar residues" evidence="1">
    <location>
        <begin position="863"/>
        <end position="873"/>
    </location>
</feature>
<feature type="compositionally biased region" description="Acidic residues" evidence="1">
    <location>
        <begin position="39"/>
        <end position="48"/>
    </location>
</feature>
<reference evidence="3 4" key="1">
    <citation type="journal article" date="2019" name="Sci. Rep.">
        <title>Nanopore sequencing improves the draft genome of the human pathogenic amoeba Naegleria fowleri.</title>
        <authorList>
            <person name="Liechti N."/>
            <person name="Schurch N."/>
            <person name="Bruggmann R."/>
            <person name="Wittwer M."/>
        </authorList>
    </citation>
    <scope>NUCLEOTIDE SEQUENCE [LARGE SCALE GENOMIC DNA]</scope>
    <source>
        <strain evidence="3 4">ATCC 30894</strain>
    </source>
</reference>
<feature type="region of interest" description="Disordered" evidence="1">
    <location>
        <begin position="1"/>
        <end position="103"/>
    </location>
</feature>
<organism evidence="3 4">
    <name type="scientific">Naegleria fowleri</name>
    <name type="common">Brain eating amoeba</name>
    <dbReference type="NCBI Taxonomy" id="5763"/>
    <lineage>
        <taxon>Eukaryota</taxon>
        <taxon>Discoba</taxon>
        <taxon>Heterolobosea</taxon>
        <taxon>Tetramitia</taxon>
        <taxon>Eutetramitia</taxon>
        <taxon>Vahlkampfiidae</taxon>
        <taxon>Naegleria</taxon>
    </lineage>
</organism>
<evidence type="ECO:0000259" key="2">
    <source>
        <dbReference type="Pfam" id="PF01593"/>
    </source>
</evidence>
<dbReference type="VEuPathDB" id="AmoebaDB:FDP41_005476"/>